<dbReference type="Proteomes" id="UP001527925">
    <property type="component" value="Unassembled WGS sequence"/>
</dbReference>
<evidence type="ECO:0000313" key="4">
    <source>
        <dbReference type="EMBL" id="KAL2918164.1"/>
    </source>
</evidence>
<keyword evidence="5" id="KW-1185">Reference proteome</keyword>
<accession>A0ABR4NFA6</accession>
<dbReference type="InterPro" id="IPR013892">
    <property type="entry name" value="Cyt_c_biogenesis_Cmc1-like"/>
</dbReference>
<comment type="caution">
    <text evidence="4">The sequence shown here is derived from an EMBL/GenBank/DDBJ whole genome shotgun (WGS) entry which is preliminary data.</text>
</comment>
<proteinExistence type="inferred from homology"/>
<comment type="similarity">
    <text evidence="1 3">Belongs to the CMC family.</text>
</comment>
<keyword evidence="2" id="KW-1015">Disulfide bond</keyword>
<comment type="subcellular location">
    <subcellularLocation>
        <location evidence="3">Mitochondrion inner membrane</location>
    </subcellularLocation>
</comment>
<sequence length="97" mass="11526">MTIIATLNSAEEEVVLQRFKKYSRDNCRELLEELVKCTKSHTVSIPMQCRLQNELVQECLKKHSTEAVRDAFREEELHRKREFLKANGKWPTQYDTK</sequence>
<gene>
    <name evidence="4" type="ORF">HK105_202091</name>
</gene>
<evidence type="ECO:0000256" key="2">
    <source>
        <dbReference type="ARBA" id="ARBA00023157"/>
    </source>
</evidence>
<comment type="function">
    <text evidence="3">Required for mitochondrial cytochrome c oxidase (COX) assembly and respiration.</text>
</comment>
<name>A0ABR4NFA6_9FUNG</name>
<keyword evidence="3" id="KW-0143">Chaperone</keyword>
<evidence type="ECO:0000313" key="5">
    <source>
        <dbReference type="Proteomes" id="UP001527925"/>
    </source>
</evidence>
<dbReference type="EMBL" id="JADGIZ020000007">
    <property type="protein sequence ID" value="KAL2918164.1"/>
    <property type="molecule type" value="Genomic_DNA"/>
</dbReference>
<keyword evidence="3" id="KW-0999">Mitochondrion inner membrane</keyword>
<dbReference type="Pfam" id="PF08583">
    <property type="entry name" value="Cmc1"/>
    <property type="match status" value="1"/>
</dbReference>
<evidence type="ECO:0000256" key="1">
    <source>
        <dbReference type="ARBA" id="ARBA00007347"/>
    </source>
</evidence>
<organism evidence="4 5">
    <name type="scientific">Polyrhizophydium stewartii</name>
    <dbReference type="NCBI Taxonomy" id="2732419"/>
    <lineage>
        <taxon>Eukaryota</taxon>
        <taxon>Fungi</taxon>
        <taxon>Fungi incertae sedis</taxon>
        <taxon>Chytridiomycota</taxon>
        <taxon>Chytridiomycota incertae sedis</taxon>
        <taxon>Chytridiomycetes</taxon>
        <taxon>Rhizophydiales</taxon>
        <taxon>Rhizophydiales incertae sedis</taxon>
        <taxon>Polyrhizophydium</taxon>
    </lineage>
</organism>
<keyword evidence="3" id="KW-0472">Membrane</keyword>
<reference evidence="4 5" key="1">
    <citation type="submission" date="2023-09" db="EMBL/GenBank/DDBJ databases">
        <title>Pangenome analysis of Batrachochytrium dendrobatidis and related Chytrids.</title>
        <authorList>
            <person name="Yacoub M.N."/>
            <person name="Stajich J.E."/>
            <person name="James T.Y."/>
        </authorList>
    </citation>
    <scope>NUCLEOTIDE SEQUENCE [LARGE SCALE GENOMIC DNA]</scope>
    <source>
        <strain evidence="4 5">JEL0888</strain>
    </source>
</reference>
<keyword evidence="3" id="KW-0496">Mitochondrion</keyword>
<protein>
    <recommendedName>
        <fullName evidence="3">COX assembly mitochondrial protein</fullName>
    </recommendedName>
</protein>
<evidence type="ECO:0000256" key="3">
    <source>
        <dbReference type="RuleBase" id="RU364104"/>
    </source>
</evidence>